<organism evidence="6 7">
    <name type="scientific">Sphingomonas cavernae</name>
    <dbReference type="NCBI Taxonomy" id="2320861"/>
    <lineage>
        <taxon>Bacteria</taxon>
        <taxon>Pseudomonadati</taxon>
        <taxon>Pseudomonadota</taxon>
        <taxon>Alphaproteobacteria</taxon>
        <taxon>Sphingomonadales</taxon>
        <taxon>Sphingomonadaceae</taxon>
        <taxon>Sphingomonas</taxon>
    </lineage>
</organism>
<dbReference type="GO" id="GO:0032993">
    <property type="term" value="C:protein-DNA complex"/>
    <property type="evidence" value="ECO:0007669"/>
    <property type="project" value="TreeGrafter"/>
</dbReference>
<sequence length="236" mass="25428">MGNRVLIVEDEPTLLHVLEATLEYGGFESVVARTGRAAAELFDSGGIDAVLLDMGLPDMSGGELLQQLRQRSNLPIIVVSGHDTESDRIAALDLGADDFVPKPFLPGELLARIRAALRRSEVPAGTAPTADNGTLSIDPVQPLITVGGEVVYLTTHEHKLLTILAARMDRAVTVDEIVTEIWGSADPLHQGNLRVLIHKLREKMEATPKAPRFLLTVHGIGYRLRAHTKESASAAA</sequence>
<evidence type="ECO:0000259" key="5">
    <source>
        <dbReference type="PROSITE" id="PS51755"/>
    </source>
</evidence>
<dbReference type="Pfam" id="PF00486">
    <property type="entry name" value="Trans_reg_C"/>
    <property type="match status" value="1"/>
</dbReference>
<feature type="modified residue" description="4-aspartylphosphate" evidence="2">
    <location>
        <position position="53"/>
    </location>
</feature>
<dbReference type="InterPro" id="IPR016032">
    <property type="entry name" value="Sig_transdc_resp-reg_C-effctor"/>
</dbReference>
<evidence type="ECO:0000313" key="6">
    <source>
        <dbReference type="EMBL" id="RJF90932.1"/>
    </source>
</evidence>
<evidence type="ECO:0000313" key="7">
    <source>
        <dbReference type="Proteomes" id="UP000286100"/>
    </source>
</evidence>
<keyword evidence="2" id="KW-0597">Phosphoprotein</keyword>
<name>A0A418WLR6_9SPHN</name>
<gene>
    <name evidence="6" type="ORF">D3876_12240</name>
</gene>
<dbReference type="Proteomes" id="UP000286100">
    <property type="component" value="Unassembled WGS sequence"/>
</dbReference>
<dbReference type="SUPFAM" id="SSF52172">
    <property type="entry name" value="CheY-like"/>
    <property type="match status" value="1"/>
</dbReference>
<dbReference type="PROSITE" id="PS51755">
    <property type="entry name" value="OMPR_PHOB"/>
    <property type="match status" value="1"/>
</dbReference>
<dbReference type="InterPro" id="IPR001789">
    <property type="entry name" value="Sig_transdc_resp-reg_receiver"/>
</dbReference>
<dbReference type="OrthoDB" id="9802426at2"/>
<dbReference type="Pfam" id="PF00072">
    <property type="entry name" value="Response_reg"/>
    <property type="match status" value="1"/>
</dbReference>
<feature type="domain" description="OmpR/PhoB-type" evidence="5">
    <location>
        <begin position="127"/>
        <end position="226"/>
    </location>
</feature>
<comment type="caution">
    <text evidence="6">The sequence shown here is derived from an EMBL/GenBank/DDBJ whole genome shotgun (WGS) entry which is preliminary data.</text>
</comment>
<dbReference type="EMBL" id="QYUM01000003">
    <property type="protein sequence ID" value="RJF90932.1"/>
    <property type="molecule type" value="Genomic_DNA"/>
</dbReference>
<dbReference type="GO" id="GO:0005829">
    <property type="term" value="C:cytosol"/>
    <property type="evidence" value="ECO:0007669"/>
    <property type="project" value="TreeGrafter"/>
</dbReference>
<dbReference type="SMART" id="SM00862">
    <property type="entry name" value="Trans_reg_C"/>
    <property type="match status" value="1"/>
</dbReference>
<dbReference type="Gene3D" id="1.10.10.10">
    <property type="entry name" value="Winged helix-like DNA-binding domain superfamily/Winged helix DNA-binding domain"/>
    <property type="match status" value="1"/>
</dbReference>
<evidence type="ECO:0000259" key="4">
    <source>
        <dbReference type="PROSITE" id="PS50110"/>
    </source>
</evidence>
<keyword evidence="7" id="KW-1185">Reference proteome</keyword>
<feature type="domain" description="Response regulatory" evidence="4">
    <location>
        <begin position="4"/>
        <end position="117"/>
    </location>
</feature>
<dbReference type="RefSeq" id="WP_119762547.1">
    <property type="nucleotide sequence ID" value="NZ_QYUM01000003.1"/>
</dbReference>
<dbReference type="GO" id="GO:0000976">
    <property type="term" value="F:transcription cis-regulatory region binding"/>
    <property type="evidence" value="ECO:0007669"/>
    <property type="project" value="TreeGrafter"/>
</dbReference>
<reference evidence="6 7" key="1">
    <citation type="submission" date="2018-09" db="EMBL/GenBank/DDBJ databases">
        <authorList>
            <person name="Zhu H."/>
        </authorList>
    </citation>
    <scope>NUCLEOTIDE SEQUENCE [LARGE SCALE GENOMIC DNA]</scope>
    <source>
        <strain evidence="6 7">K2R01-6</strain>
    </source>
</reference>
<dbReference type="Gene3D" id="3.40.50.2300">
    <property type="match status" value="1"/>
</dbReference>
<accession>A0A418WLR6</accession>
<dbReference type="GO" id="GO:0006355">
    <property type="term" value="P:regulation of DNA-templated transcription"/>
    <property type="evidence" value="ECO:0007669"/>
    <property type="project" value="InterPro"/>
</dbReference>
<dbReference type="InterPro" id="IPR039420">
    <property type="entry name" value="WalR-like"/>
</dbReference>
<evidence type="ECO:0000256" key="3">
    <source>
        <dbReference type="PROSITE-ProRule" id="PRU01091"/>
    </source>
</evidence>
<dbReference type="GO" id="GO:0000156">
    <property type="term" value="F:phosphorelay response regulator activity"/>
    <property type="evidence" value="ECO:0007669"/>
    <property type="project" value="TreeGrafter"/>
</dbReference>
<evidence type="ECO:0000256" key="2">
    <source>
        <dbReference type="PROSITE-ProRule" id="PRU00169"/>
    </source>
</evidence>
<evidence type="ECO:0000256" key="1">
    <source>
        <dbReference type="ARBA" id="ARBA00023125"/>
    </source>
</evidence>
<keyword evidence="1 3" id="KW-0238">DNA-binding</keyword>
<dbReference type="Gene3D" id="6.10.250.690">
    <property type="match status" value="1"/>
</dbReference>
<dbReference type="SMART" id="SM00448">
    <property type="entry name" value="REC"/>
    <property type="match status" value="1"/>
</dbReference>
<dbReference type="InterPro" id="IPR001867">
    <property type="entry name" value="OmpR/PhoB-type_DNA-bd"/>
</dbReference>
<dbReference type="InterPro" id="IPR011006">
    <property type="entry name" value="CheY-like_superfamily"/>
</dbReference>
<protein>
    <submittedName>
        <fullName evidence="6">DNA-binding response regulator</fullName>
    </submittedName>
</protein>
<dbReference type="AlphaFoldDB" id="A0A418WLR6"/>
<proteinExistence type="predicted"/>
<dbReference type="InterPro" id="IPR036388">
    <property type="entry name" value="WH-like_DNA-bd_sf"/>
</dbReference>
<feature type="DNA-binding region" description="OmpR/PhoB-type" evidence="3">
    <location>
        <begin position="127"/>
        <end position="226"/>
    </location>
</feature>
<dbReference type="PANTHER" id="PTHR48111:SF50">
    <property type="entry name" value="KDP OPERON TRANSCRIPTIONAL REGULATORY PROTEIN KDPE"/>
    <property type="match status" value="1"/>
</dbReference>
<dbReference type="SUPFAM" id="SSF46894">
    <property type="entry name" value="C-terminal effector domain of the bipartite response regulators"/>
    <property type="match status" value="1"/>
</dbReference>
<dbReference type="PROSITE" id="PS50110">
    <property type="entry name" value="RESPONSE_REGULATORY"/>
    <property type="match status" value="1"/>
</dbReference>
<dbReference type="PANTHER" id="PTHR48111">
    <property type="entry name" value="REGULATOR OF RPOS"/>
    <property type="match status" value="1"/>
</dbReference>
<dbReference type="CDD" id="cd00383">
    <property type="entry name" value="trans_reg_C"/>
    <property type="match status" value="1"/>
</dbReference>